<protein>
    <submittedName>
        <fullName evidence="3">Splicing factor 3B subunit 4</fullName>
    </submittedName>
</protein>
<dbReference type="InterPro" id="IPR000504">
    <property type="entry name" value="RRM_dom"/>
</dbReference>
<organism evidence="3 4">
    <name type="scientific">Astathelohania contejeani</name>
    <dbReference type="NCBI Taxonomy" id="164912"/>
    <lineage>
        <taxon>Eukaryota</taxon>
        <taxon>Fungi</taxon>
        <taxon>Fungi incertae sedis</taxon>
        <taxon>Microsporidia</taxon>
        <taxon>Astathelohaniidae</taxon>
        <taxon>Astathelohania</taxon>
    </lineage>
</organism>
<reference evidence="3 4" key="1">
    <citation type="submission" date="2019-01" db="EMBL/GenBank/DDBJ databases">
        <title>Genomes sequencing and comparative genomics of infectious freshwater microsporidia, Cucumispora dikerogammari and Thelohania contejeani.</title>
        <authorList>
            <person name="Cormier A."/>
            <person name="Giraud I."/>
            <person name="Wattier R."/>
            <person name="Teixeira M."/>
            <person name="Grandjean F."/>
            <person name="Rigaud T."/>
            <person name="Cordaux R."/>
        </authorList>
    </citation>
    <scope>NUCLEOTIDE SEQUENCE [LARGE SCALE GENOMIC DNA]</scope>
    <source>
        <strain evidence="3">T1</strain>
        <tissue evidence="3">Spores</tissue>
    </source>
</reference>
<dbReference type="InterPro" id="IPR012677">
    <property type="entry name" value="Nucleotide-bd_a/b_plait_sf"/>
</dbReference>
<dbReference type="InterPro" id="IPR052084">
    <property type="entry name" value="SF3B4_spliceosome_assoc"/>
</dbReference>
<evidence type="ECO:0000259" key="2">
    <source>
        <dbReference type="PROSITE" id="PS50102"/>
    </source>
</evidence>
<dbReference type="Pfam" id="PF00076">
    <property type="entry name" value="RRM_1"/>
    <property type="match status" value="2"/>
</dbReference>
<dbReference type="SUPFAM" id="SSF54928">
    <property type="entry name" value="RNA-binding domain, RBD"/>
    <property type="match status" value="2"/>
</dbReference>
<dbReference type="EMBL" id="SBIQ01000055">
    <property type="protein sequence ID" value="KAF7683749.1"/>
    <property type="molecule type" value="Genomic_DNA"/>
</dbReference>
<keyword evidence="4" id="KW-1185">Reference proteome</keyword>
<dbReference type="PANTHER" id="PTHR48030:SF3">
    <property type="entry name" value="SPLICING FACTOR 3B SUBUNIT 4"/>
    <property type="match status" value="1"/>
</dbReference>
<dbReference type="InterPro" id="IPR035979">
    <property type="entry name" value="RBD_domain_sf"/>
</dbReference>
<dbReference type="PANTHER" id="PTHR48030">
    <property type="entry name" value="SPLICING FACTOR 3B SUBUNIT 4"/>
    <property type="match status" value="1"/>
</dbReference>
<gene>
    <name evidence="3" type="primary">sap-49</name>
    <name evidence="3" type="ORF">TCON_1042</name>
</gene>
<evidence type="ECO:0000313" key="3">
    <source>
        <dbReference type="EMBL" id="KAF7683749.1"/>
    </source>
</evidence>
<proteinExistence type="predicted"/>
<evidence type="ECO:0000313" key="4">
    <source>
        <dbReference type="Proteomes" id="UP001516464"/>
    </source>
</evidence>
<accession>A0ABQ7I018</accession>
<evidence type="ECO:0000256" key="1">
    <source>
        <dbReference type="PROSITE-ProRule" id="PRU00176"/>
    </source>
</evidence>
<dbReference type="Proteomes" id="UP001516464">
    <property type="component" value="Unassembled WGS sequence"/>
</dbReference>
<comment type="caution">
    <text evidence="3">The sequence shown here is derived from an EMBL/GenBank/DDBJ whole genome shotgun (WGS) entry which is preliminary data.</text>
</comment>
<dbReference type="Gene3D" id="3.30.70.330">
    <property type="match status" value="2"/>
</dbReference>
<keyword evidence="1" id="KW-0694">RNA-binding</keyword>
<feature type="domain" description="RRM" evidence="2">
    <location>
        <begin position="94"/>
        <end position="170"/>
    </location>
</feature>
<sequence>MGIDLTNYKPRNPERTVYVKGVDARVTKPVLMELMRQPAPVLNLYYPREPHQGFCFVEYATSEQAEYAVNILEGIKLYDKLLQMSVLEVNGYQATLYVGNIGKEIREAELNIIFSKFGKVECQVARNRNGVSKGFGFVRFTKEEECDRAIQHTNGKKVFGRVLYVNRKRECSNLVSP</sequence>
<name>A0ABQ7I018_9MICR</name>
<dbReference type="SMART" id="SM00360">
    <property type="entry name" value="RRM"/>
    <property type="match status" value="2"/>
</dbReference>
<feature type="domain" description="RRM" evidence="2">
    <location>
        <begin position="15"/>
        <end position="89"/>
    </location>
</feature>
<dbReference type="PROSITE" id="PS50102">
    <property type="entry name" value="RRM"/>
    <property type="match status" value="2"/>
</dbReference>
<dbReference type="CDD" id="cd00590">
    <property type="entry name" value="RRM_SF"/>
    <property type="match status" value="1"/>
</dbReference>